<dbReference type="Proteomes" id="UP000228921">
    <property type="component" value="Unassembled WGS sequence"/>
</dbReference>
<sequence>MRLPRLVAVVACCLAVLLGAARSVGVASERVAGCLVYFQRFTVSRHGAYYWVTHHDLTNGTRLESKPVPALERRYQTVSPNKRYITAARIESVAAYYGDHTFRLVLRPYGRGQEVVLASYIRVHNPLNMTPAVWTGWTADSRLLYYAWQTPLGESFLAAYDVRRQEVVRRIRTDGRATYRLLTLRDEVVNADRLVRAMSRANFYRLPCAPIILHPNES</sequence>
<proteinExistence type="predicted"/>
<accession>A0A2M8P0P5</accession>
<organism evidence="2 3">
    <name type="scientific">Candidatus Thermofonsia Clade 1 bacterium</name>
    <dbReference type="NCBI Taxonomy" id="2364210"/>
    <lineage>
        <taxon>Bacteria</taxon>
        <taxon>Bacillati</taxon>
        <taxon>Chloroflexota</taxon>
        <taxon>Candidatus Thermofontia</taxon>
        <taxon>Candidatus Thermofonsia Clade 1</taxon>
    </lineage>
</organism>
<dbReference type="AlphaFoldDB" id="A0A2M8P0P5"/>
<reference evidence="2 3" key="1">
    <citation type="submission" date="2017-11" db="EMBL/GenBank/DDBJ databases">
        <title>Evolution of Phototrophy in the Chloroflexi Phylum Driven by Horizontal Gene Transfer.</title>
        <authorList>
            <person name="Ward L.M."/>
            <person name="Hemp J."/>
            <person name="Shih P.M."/>
            <person name="Mcglynn S.E."/>
            <person name="Fischer W."/>
        </authorList>
    </citation>
    <scope>NUCLEOTIDE SEQUENCE [LARGE SCALE GENOMIC DNA]</scope>
    <source>
        <strain evidence="2">CP2_2F</strain>
    </source>
</reference>
<keyword evidence="1" id="KW-0732">Signal</keyword>
<evidence type="ECO:0000256" key="1">
    <source>
        <dbReference type="SAM" id="SignalP"/>
    </source>
</evidence>
<protein>
    <submittedName>
        <fullName evidence="2">Uncharacterized protein</fullName>
    </submittedName>
</protein>
<gene>
    <name evidence="2" type="ORF">CUN51_04450</name>
</gene>
<feature type="signal peptide" evidence="1">
    <location>
        <begin position="1"/>
        <end position="20"/>
    </location>
</feature>
<evidence type="ECO:0000313" key="3">
    <source>
        <dbReference type="Proteomes" id="UP000228921"/>
    </source>
</evidence>
<feature type="chain" id="PRO_5014728040" evidence="1">
    <location>
        <begin position="21"/>
        <end position="218"/>
    </location>
</feature>
<comment type="caution">
    <text evidence="2">The sequence shown here is derived from an EMBL/GenBank/DDBJ whole genome shotgun (WGS) entry which is preliminary data.</text>
</comment>
<dbReference type="EMBL" id="PGTK01000004">
    <property type="protein sequence ID" value="PJF31125.1"/>
    <property type="molecule type" value="Genomic_DNA"/>
</dbReference>
<name>A0A2M8P0P5_9CHLR</name>
<evidence type="ECO:0000313" key="2">
    <source>
        <dbReference type="EMBL" id="PJF31125.1"/>
    </source>
</evidence>